<keyword evidence="1" id="KW-0663">Pyridoxal phosphate</keyword>
<comment type="similarity">
    <text evidence="1">Belongs to the DegT/DnrJ/EryC1 family.</text>
</comment>
<gene>
    <name evidence="2" type="ORF">US54_C0007G0010</name>
</gene>
<reference evidence="2 3" key="1">
    <citation type="journal article" date="2015" name="Nature">
        <title>rRNA introns, odd ribosomes, and small enigmatic genomes across a large radiation of phyla.</title>
        <authorList>
            <person name="Brown C.T."/>
            <person name="Hug L.A."/>
            <person name="Thomas B.C."/>
            <person name="Sharon I."/>
            <person name="Castelle C.J."/>
            <person name="Singh A."/>
            <person name="Wilkins M.J."/>
            <person name="Williams K.H."/>
            <person name="Banfield J.F."/>
        </authorList>
    </citation>
    <scope>NUCLEOTIDE SEQUENCE [LARGE SCALE GENOMIC DNA]</scope>
</reference>
<protein>
    <submittedName>
        <fullName evidence="2">CDP-4-keto-6-deoxy-D-glucose-3-dehydrase</fullName>
    </submittedName>
</protein>
<dbReference type="Pfam" id="PF01041">
    <property type="entry name" value="DegT_DnrJ_EryC1"/>
    <property type="match status" value="1"/>
</dbReference>
<dbReference type="InterPro" id="IPR015424">
    <property type="entry name" value="PyrdxlP-dep_Trfase"/>
</dbReference>
<dbReference type="GO" id="GO:0008483">
    <property type="term" value="F:transaminase activity"/>
    <property type="evidence" value="ECO:0007669"/>
    <property type="project" value="TreeGrafter"/>
</dbReference>
<dbReference type="SUPFAM" id="SSF53383">
    <property type="entry name" value="PLP-dependent transferases"/>
    <property type="match status" value="1"/>
</dbReference>
<evidence type="ECO:0000313" key="2">
    <source>
        <dbReference type="EMBL" id="KKQ38590.1"/>
    </source>
</evidence>
<proteinExistence type="inferred from homology"/>
<dbReference type="Proteomes" id="UP000034471">
    <property type="component" value="Unassembled WGS sequence"/>
</dbReference>
<dbReference type="PIRSF" id="PIRSF000390">
    <property type="entry name" value="PLP_StrS"/>
    <property type="match status" value="1"/>
</dbReference>
<dbReference type="Gene3D" id="3.40.640.10">
    <property type="entry name" value="Type I PLP-dependent aspartate aminotransferase-like (Major domain)"/>
    <property type="match status" value="1"/>
</dbReference>
<dbReference type="PANTHER" id="PTHR30244:SF34">
    <property type="entry name" value="DTDP-4-AMINO-4,6-DIDEOXYGALACTOSE TRANSAMINASE"/>
    <property type="match status" value="1"/>
</dbReference>
<evidence type="ECO:0000256" key="1">
    <source>
        <dbReference type="RuleBase" id="RU004508"/>
    </source>
</evidence>
<dbReference type="Gene3D" id="3.90.1150.10">
    <property type="entry name" value="Aspartate Aminotransferase, domain 1"/>
    <property type="match status" value="1"/>
</dbReference>
<comment type="caution">
    <text evidence="2">The sequence shown here is derived from an EMBL/GenBank/DDBJ whole genome shotgun (WGS) entry which is preliminary data.</text>
</comment>
<dbReference type="STRING" id="1618481.US54_C0007G0010"/>
<dbReference type="InterPro" id="IPR015421">
    <property type="entry name" value="PyrdxlP-dep_Trfase_major"/>
</dbReference>
<dbReference type="PANTHER" id="PTHR30244">
    <property type="entry name" value="TRANSAMINASE"/>
    <property type="match status" value="1"/>
</dbReference>
<dbReference type="InterPro" id="IPR015422">
    <property type="entry name" value="PyrdxlP-dep_Trfase_small"/>
</dbReference>
<sequence>MKNKPFLWKLQENIIEKENKKTLIKFITSTDRFTQFTQVKKFENEWSAWQGRKYSVFVNSGSSAILLIFSALKEYYKWEKDTEIIVPAVTWITDISILLQLDLQPVFVDINCNDFSFDYDDLAAKITSKTKIIFLTHLIGFPANIDIIKKIIGKRKIHLIEDCCESPGAKTFYTKVGNCGLVSLFSFYWGHHMTTVEGGMICTDNKNLYHLFLLKRSHGLARELPKKLHRYYKNKHKDIDFNFLFLTNGFNVRNTELSAVLGSSQLEKLDVYIAQRNNSYQKFLTIIKKYPTFLYSPNNDGISSFCLPFILKKMYIKNNLQKFLTAEGVETRPIISGNLLRQPFLKSRFKNKGFPHADFLHKNAFYIGNNQFVDNKRLKHLKNLLEKFFTNPKYIIYE</sequence>
<dbReference type="EMBL" id="LBTJ01000007">
    <property type="protein sequence ID" value="KKQ38590.1"/>
    <property type="molecule type" value="Genomic_DNA"/>
</dbReference>
<dbReference type="GO" id="GO:0000271">
    <property type="term" value="P:polysaccharide biosynthetic process"/>
    <property type="evidence" value="ECO:0007669"/>
    <property type="project" value="TreeGrafter"/>
</dbReference>
<accession>A0A0G0HJ62</accession>
<dbReference type="GO" id="GO:0030170">
    <property type="term" value="F:pyridoxal phosphate binding"/>
    <property type="evidence" value="ECO:0007669"/>
    <property type="project" value="TreeGrafter"/>
</dbReference>
<dbReference type="AlphaFoldDB" id="A0A0G0HJ62"/>
<dbReference type="InterPro" id="IPR000653">
    <property type="entry name" value="DegT/StrS_aminotransferase"/>
</dbReference>
<organism evidence="2 3">
    <name type="scientific">Candidatus Roizmanbacteria bacterium GW2011_GWA2_37_7</name>
    <dbReference type="NCBI Taxonomy" id="1618481"/>
    <lineage>
        <taxon>Bacteria</taxon>
        <taxon>Candidatus Roizmaniibacteriota</taxon>
    </lineage>
</organism>
<evidence type="ECO:0000313" key="3">
    <source>
        <dbReference type="Proteomes" id="UP000034471"/>
    </source>
</evidence>
<name>A0A0G0HJ62_9BACT</name>
<dbReference type="PATRIC" id="fig|1618481.3.peg.209"/>